<dbReference type="OrthoDB" id="636685at2759"/>
<reference evidence="6" key="1">
    <citation type="submission" date="2011-02" db="EMBL/GenBank/DDBJ databases">
        <title>The Genome Sequence of Capsaspora owczarzaki ATCC 30864.</title>
        <authorList>
            <person name="Russ C."/>
            <person name="Cuomo C."/>
            <person name="Burger G."/>
            <person name="Gray M.W."/>
            <person name="Holland P.W.H."/>
            <person name="King N."/>
            <person name="Lang F.B.F."/>
            <person name="Roger A.J."/>
            <person name="Ruiz-Trillo I."/>
            <person name="Young S.K."/>
            <person name="Zeng Q."/>
            <person name="Gargeya S."/>
            <person name="Alvarado L."/>
            <person name="Berlin A."/>
            <person name="Chapman S.B."/>
            <person name="Chen Z."/>
            <person name="Freedman E."/>
            <person name="Gellesch M."/>
            <person name="Goldberg J."/>
            <person name="Griggs A."/>
            <person name="Gujja S."/>
            <person name="Heilman E."/>
            <person name="Heiman D."/>
            <person name="Howarth C."/>
            <person name="Mehta T."/>
            <person name="Neiman D."/>
            <person name="Pearson M."/>
            <person name="Roberts A."/>
            <person name="Saif S."/>
            <person name="Shea T."/>
            <person name="Shenoy N."/>
            <person name="Sisk P."/>
            <person name="Stolte C."/>
            <person name="Sykes S."/>
            <person name="White J."/>
            <person name="Yandava C."/>
            <person name="Haas B."/>
            <person name="Nusbaum C."/>
            <person name="Birren B."/>
        </authorList>
    </citation>
    <scope>NUCLEOTIDE SEQUENCE</scope>
    <source>
        <strain evidence="6">ATCC 30864</strain>
    </source>
</reference>
<dbReference type="SUPFAM" id="SSF47113">
    <property type="entry name" value="Histone-fold"/>
    <property type="match status" value="1"/>
</dbReference>
<keyword evidence="2" id="KW-0539">Nucleus</keyword>
<dbReference type="eggNOG" id="KOG1657">
    <property type="taxonomic scope" value="Eukaryota"/>
</dbReference>
<evidence type="ECO:0000313" key="6">
    <source>
        <dbReference type="Proteomes" id="UP000008743"/>
    </source>
</evidence>
<gene>
    <name evidence="5" type="ORF">CAOG_003284</name>
</gene>
<feature type="compositionally biased region" description="Acidic residues" evidence="3">
    <location>
        <begin position="241"/>
        <end position="257"/>
    </location>
</feature>
<dbReference type="PANTHER" id="PTHR10252:SF54">
    <property type="entry name" value="CHROMATIN ACCESSIBILITY COMPLEX PROTEIN 1"/>
    <property type="match status" value="1"/>
</dbReference>
<dbReference type="InterPro" id="IPR003958">
    <property type="entry name" value="CBFA_NFYB_domain"/>
</dbReference>
<feature type="compositionally biased region" description="Low complexity" evidence="3">
    <location>
        <begin position="184"/>
        <end position="195"/>
    </location>
</feature>
<dbReference type="Proteomes" id="UP000008743">
    <property type="component" value="Unassembled WGS sequence"/>
</dbReference>
<dbReference type="EMBL" id="KE346363">
    <property type="protein sequence ID" value="KJE92283.1"/>
    <property type="molecule type" value="Genomic_DNA"/>
</dbReference>
<dbReference type="AlphaFoldDB" id="A0A0D2WP06"/>
<evidence type="ECO:0000256" key="3">
    <source>
        <dbReference type="SAM" id="MobiDB-lite"/>
    </source>
</evidence>
<organism evidence="5 6">
    <name type="scientific">Capsaspora owczarzaki (strain ATCC 30864)</name>
    <dbReference type="NCBI Taxonomy" id="595528"/>
    <lineage>
        <taxon>Eukaryota</taxon>
        <taxon>Filasterea</taxon>
        <taxon>Capsaspora</taxon>
    </lineage>
</organism>
<dbReference type="OMA" id="TWGTVKK"/>
<name>A0A0D2WP06_CAPO3</name>
<accession>A0A0D2WP06</accession>
<protein>
    <recommendedName>
        <fullName evidence="4">Transcription factor CBF/NF-Y/archaeal histone domain-containing protein</fullName>
    </recommendedName>
</protein>
<dbReference type="PANTHER" id="PTHR10252">
    <property type="entry name" value="HISTONE-LIKE TRANSCRIPTION FACTOR CCAAT-RELATED"/>
    <property type="match status" value="1"/>
</dbReference>
<dbReference type="InParanoid" id="A0A0D2WP06"/>
<dbReference type="Pfam" id="PF00808">
    <property type="entry name" value="CBFD_NFYB_HMF"/>
    <property type="match status" value="1"/>
</dbReference>
<keyword evidence="6" id="KW-1185">Reference proteome</keyword>
<feature type="compositionally biased region" description="Acidic residues" evidence="3">
    <location>
        <begin position="205"/>
        <end position="215"/>
    </location>
</feature>
<dbReference type="RefSeq" id="XP_004364123.1">
    <property type="nucleotide sequence ID" value="XM_004364066.2"/>
</dbReference>
<proteinExistence type="predicted"/>
<dbReference type="PhylomeDB" id="A0A0D2WP06"/>
<feature type="compositionally biased region" description="Low complexity" evidence="3">
    <location>
        <begin position="216"/>
        <end position="240"/>
    </location>
</feature>
<comment type="subcellular location">
    <subcellularLocation>
        <location evidence="1">Nucleus</location>
    </subcellularLocation>
</comment>
<dbReference type="InterPro" id="IPR009072">
    <property type="entry name" value="Histone-fold"/>
</dbReference>
<dbReference type="GO" id="GO:0008623">
    <property type="term" value="C:CHRAC"/>
    <property type="evidence" value="ECO:0007669"/>
    <property type="project" value="TreeGrafter"/>
</dbReference>
<dbReference type="GO" id="GO:0006261">
    <property type="term" value="P:DNA-templated DNA replication"/>
    <property type="evidence" value="ECO:0007669"/>
    <property type="project" value="TreeGrafter"/>
</dbReference>
<evidence type="ECO:0000313" key="5">
    <source>
        <dbReference type="EMBL" id="KJE92283.1"/>
    </source>
</evidence>
<feature type="region of interest" description="Disordered" evidence="3">
    <location>
        <begin position="161"/>
        <end position="257"/>
    </location>
</feature>
<feature type="domain" description="Transcription factor CBF/NF-Y/archaeal histone" evidence="4">
    <location>
        <begin position="47"/>
        <end position="109"/>
    </location>
</feature>
<dbReference type="STRING" id="595528.A0A0D2WP06"/>
<dbReference type="CDD" id="cd22924">
    <property type="entry name" value="HFD_CHRAC1-like"/>
    <property type="match status" value="1"/>
</dbReference>
<dbReference type="InterPro" id="IPR050568">
    <property type="entry name" value="Transcr_DNA_Rep_Reg"/>
</dbReference>
<dbReference type="Gene3D" id="1.10.20.10">
    <property type="entry name" value="Histone, subunit A"/>
    <property type="match status" value="1"/>
</dbReference>
<sequence>MEVESSSSADALAAKVAQALQERQQSAADAGAAATTTTTSAPSALKASLPLSRVKRIMRSDEDIGLLSADAVFLVTRATEMFVAEFAKKVSADLGKRKTVQYKDVANVVEQDTAYQFLADIIPQPVALGKVKGKPSTSGVAPGKIYPTNTPFVLQFANRRTEENGKHLLERRDPRRDKKKAASTRKTATAADAAKFFGGARQAGEDVDGEEDDGGDFQSSPSARRSSRPRQQSAALQGMDDGNDIGDEENGDDAGDE</sequence>
<dbReference type="GO" id="GO:0046982">
    <property type="term" value="F:protein heterodimerization activity"/>
    <property type="evidence" value="ECO:0007669"/>
    <property type="project" value="InterPro"/>
</dbReference>
<evidence type="ECO:0000256" key="2">
    <source>
        <dbReference type="ARBA" id="ARBA00023242"/>
    </source>
</evidence>
<feature type="compositionally biased region" description="Basic and acidic residues" evidence="3">
    <location>
        <begin position="161"/>
        <end position="176"/>
    </location>
</feature>
<evidence type="ECO:0000259" key="4">
    <source>
        <dbReference type="Pfam" id="PF00808"/>
    </source>
</evidence>
<evidence type="ECO:0000256" key="1">
    <source>
        <dbReference type="ARBA" id="ARBA00004123"/>
    </source>
</evidence>